<dbReference type="EMBL" id="CP121196">
    <property type="protein sequence ID" value="XBH16268.1"/>
    <property type="molecule type" value="Genomic_DNA"/>
</dbReference>
<dbReference type="InterPro" id="IPR018550">
    <property type="entry name" value="Lipid-A_deacylase-rel"/>
</dbReference>
<gene>
    <name evidence="3" type="ORF">P8935_17040</name>
</gene>
<reference evidence="3" key="1">
    <citation type="submission" date="2023-03" db="EMBL/GenBank/DDBJ databases">
        <title>Edaphobacter sp.</title>
        <authorList>
            <person name="Huber K.J."/>
            <person name="Papendorf J."/>
            <person name="Pilke C."/>
            <person name="Bunk B."/>
            <person name="Sproeer C."/>
            <person name="Pester M."/>
        </authorList>
    </citation>
    <scope>NUCLEOTIDE SEQUENCE</scope>
    <source>
        <strain evidence="3">DSM 110680</strain>
    </source>
</reference>
<feature type="signal peptide" evidence="2">
    <location>
        <begin position="1"/>
        <end position="23"/>
    </location>
</feature>
<accession>A0AAU7DEY6</accession>
<dbReference type="InterPro" id="IPR011250">
    <property type="entry name" value="OMP/PagP_B-barrel"/>
</dbReference>
<dbReference type="Pfam" id="PF09411">
    <property type="entry name" value="PagL"/>
    <property type="match status" value="1"/>
</dbReference>
<evidence type="ECO:0000256" key="1">
    <source>
        <dbReference type="SAM" id="MobiDB-lite"/>
    </source>
</evidence>
<dbReference type="RefSeq" id="WP_348261495.1">
    <property type="nucleotide sequence ID" value="NZ_CP121196.1"/>
</dbReference>
<proteinExistence type="predicted"/>
<feature type="region of interest" description="Disordered" evidence="1">
    <location>
        <begin position="25"/>
        <end position="49"/>
    </location>
</feature>
<sequence>MTPTAKFCLLAISIVTGSLVAAAQAPNSGPSRADGDPNSFIDSSPLSSAPASPVADVRANRSWEFAPFVNYGNGIGGDRSNYHFLSLGVEAGKILTPPLHAGIFSGQFQYAVNIMPLWQAYTPAPHNQIFVYQGVTYNEPIGGGTYTGFSLTPVIFRWNFLTHSKRIQPWFQGAGGLIYTTHKFPPEVLVPHGTPGGTSVWNFSPQGGIGIHYFMRDKRSVDLGVNAVHISSASLGDRNPGVNASLQFQLGYTFWK</sequence>
<dbReference type="GO" id="GO:0016787">
    <property type="term" value="F:hydrolase activity"/>
    <property type="evidence" value="ECO:0007669"/>
    <property type="project" value="UniProtKB-KW"/>
</dbReference>
<dbReference type="AlphaFoldDB" id="A0AAU7DEY6"/>
<evidence type="ECO:0000313" key="3">
    <source>
        <dbReference type="EMBL" id="XBH16268.1"/>
    </source>
</evidence>
<keyword evidence="2" id="KW-0732">Signal</keyword>
<protein>
    <submittedName>
        <fullName evidence="3">Acyloxyacyl hydrolase</fullName>
    </submittedName>
</protein>
<keyword evidence="3" id="KW-0378">Hydrolase</keyword>
<evidence type="ECO:0000256" key="2">
    <source>
        <dbReference type="SAM" id="SignalP"/>
    </source>
</evidence>
<name>A0AAU7DEY6_9BACT</name>
<feature type="chain" id="PRO_5043694572" evidence="2">
    <location>
        <begin position="24"/>
        <end position="256"/>
    </location>
</feature>
<dbReference type="Gene3D" id="2.40.160.20">
    <property type="match status" value="1"/>
</dbReference>
<organism evidence="3">
    <name type="scientific">Telmatobacter sp. DSM 110680</name>
    <dbReference type="NCBI Taxonomy" id="3036704"/>
    <lineage>
        <taxon>Bacteria</taxon>
        <taxon>Pseudomonadati</taxon>
        <taxon>Acidobacteriota</taxon>
        <taxon>Terriglobia</taxon>
        <taxon>Terriglobales</taxon>
        <taxon>Acidobacteriaceae</taxon>
        <taxon>Telmatobacter</taxon>
    </lineage>
</organism>
<dbReference type="SUPFAM" id="SSF56925">
    <property type="entry name" value="OMPA-like"/>
    <property type="match status" value="1"/>
</dbReference>